<dbReference type="Proteomes" id="UP000198847">
    <property type="component" value="Unassembled WGS sequence"/>
</dbReference>
<evidence type="ECO:0000313" key="2">
    <source>
        <dbReference type="Proteomes" id="UP000198847"/>
    </source>
</evidence>
<evidence type="ECO:0000313" key="1">
    <source>
        <dbReference type="EMBL" id="SEP46652.1"/>
    </source>
</evidence>
<dbReference type="STRING" id="112903.SAMN04490178_1406"/>
<proteinExistence type="predicted"/>
<dbReference type="EMBL" id="FODY01000040">
    <property type="protein sequence ID" value="SEP46652.1"/>
    <property type="molecule type" value="Genomic_DNA"/>
</dbReference>
<keyword evidence="2" id="KW-1185">Reference proteome</keyword>
<reference evidence="1 2" key="1">
    <citation type="submission" date="2016-10" db="EMBL/GenBank/DDBJ databases">
        <authorList>
            <person name="de Groot N.N."/>
        </authorList>
    </citation>
    <scope>NUCLEOTIDE SEQUENCE [LARGE SCALE GENOMIC DNA]</scope>
    <source>
        <strain evidence="1 2">DSM 13305</strain>
    </source>
</reference>
<accession>A0A1H8Y3K4</accession>
<protein>
    <submittedName>
        <fullName evidence="1">Uncharacterized protein</fullName>
    </submittedName>
</protein>
<dbReference type="AlphaFoldDB" id="A0A1H8Y3K4"/>
<gene>
    <name evidence="1" type="ORF">SAMN04490178_1406</name>
</gene>
<name>A0A1H8Y3K4_9FIRM</name>
<sequence>MPTDDNAVENVLSVSTGLGVMRYNNIRDCIAVKADAFAAIQSFARRLSRIYFGRGY</sequence>
<organism evidence="1 2">
    <name type="scientific">Propionispora vibrioides</name>
    <dbReference type="NCBI Taxonomy" id="112903"/>
    <lineage>
        <taxon>Bacteria</taxon>
        <taxon>Bacillati</taxon>
        <taxon>Bacillota</taxon>
        <taxon>Negativicutes</taxon>
        <taxon>Selenomonadales</taxon>
        <taxon>Sporomusaceae</taxon>
        <taxon>Propionispora</taxon>
    </lineage>
</organism>